<feature type="compositionally biased region" description="Basic and acidic residues" evidence="2">
    <location>
        <begin position="81"/>
        <end position="92"/>
    </location>
</feature>
<feature type="region of interest" description="Disordered" evidence="2">
    <location>
        <begin position="69"/>
        <end position="148"/>
    </location>
</feature>
<comment type="caution">
    <text evidence="3">The sequence shown here is derived from an EMBL/GenBank/DDBJ whole genome shotgun (WGS) entry which is preliminary data.</text>
</comment>
<evidence type="ECO:0000313" key="3">
    <source>
        <dbReference type="EMBL" id="KTB29329.1"/>
    </source>
</evidence>
<feature type="compositionally biased region" description="Basic residues" evidence="2">
    <location>
        <begin position="69"/>
        <end position="80"/>
    </location>
</feature>
<reference evidence="3 4" key="1">
    <citation type="submission" date="2015-12" db="EMBL/GenBank/DDBJ databases">
        <title>Draft genome sequence of Moniliophthora roreri, the causal agent of frosty pod rot of cacao.</title>
        <authorList>
            <person name="Aime M.C."/>
            <person name="Diaz-Valderrama J.R."/>
            <person name="Kijpornyongpan T."/>
            <person name="Phillips-Mora W."/>
        </authorList>
    </citation>
    <scope>NUCLEOTIDE SEQUENCE [LARGE SCALE GENOMIC DNA]</scope>
    <source>
        <strain evidence="3 4">MCA 2952</strain>
    </source>
</reference>
<gene>
    <name evidence="3" type="ORF">WG66_18089</name>
</gene>
<keyword evidence="1" id="KW-0175">Coiled coil</keyword>
<evidence type="ECO:0000313" key="4">
    <source>
        <dbReference type="Proteomes" id="UP000054988"/>
    </source>
</evidence>
<proteinExistence type="predicted"/>
<dbReference type="AlphaFoldDB" id="A0A0W0EZ82"/>
<name>A0A0W0EZ82_MONRR</name>
<protein>
    <submittedName>
        <fullName evidence="3">Uncharacterized protein</fullName>
    </submittedName>
</protein>
<dbReference type="EMBL" id="LATX01002435">
    <property type="protein sequence ID" value="KTB29329.1"/>
    <property type="molecule type" value="Genomic_DNA"/>
</dbReference>
<evidence type="ECO:0000256" key="1">
    <source>
        <dbReference type="SAM" id="Coils"/>
    </source>
</evidence>
<feature type="coiled-coil region" evidence="1">
    <location>
        <begin position="189"/>
        <end position="237"/>
    </location>
</feature>
<accession>A0A0W0EZ82</accession>
<organism evidence="3 4">
    <name type="scientific">Moniliophthora roreri</name>
    <name type="common">Frosty pod rot fungus</name>
    <name type="synonym">Monilia roreri</name>
    <dbReference type="NCBI Taxonomy" id="221103"/>
    <lineage>
        <taxon>Eukaryota</taxon>
        <taxon>Fungi</taxon>
        <taxon>Dikarya</taxon>
        <taxon>Basidiomycota</taxon>
        <taxon>Agaricomycotina</taxon>
        <taxon>Agaricomycetes</taxon>
        <taxon>Agaricomycetidae</taxon>
        <taxon>Agaricales</taxon>
        <taxon>Marasmiineae</taxon>
        <taxon>Marasmiaceae</taxon>
        <taxon>Moniliophthora</taxon>
    </lineage>
</organism>
<sequence>MALCVYGRFKENPKHVWKREGESERAWIRRIHPKGPSLRPSTLNFLRGLKKGQSVEQWLKRFHENLKRLSRHKGPSRHKVERNCLRLRKMELDDSTSSSEPRTAPPSSPSNSRILDPQNPGASTSASARPALSSMGAPHRLRDTSGSEDDPEIWNITWTVHSHLVDLYNRSKARSSELRDEKAARDHERVSLEARVDELQTQLEEMKEDRDRSEAQVRDKEEELQALKEVLNAQRLVIQDFTADFGRDLIEMQKRLELFQERVLGSSLPNS</sequence>
<evidence type="ECO:0000256" key="2">
    <source>
        <dbReference type="SAM" id="MobiDB-lite"/>
    </source>
</evidence>
<dbReference type="Proteomes" id="UP000054988">
    <property type="component" value="Unassembled WGS sequence"/>
</dbReference>